<dbReference type="Gene3D" id="3.40.50.1000">
    <property type="entry name" value="HAD superfamily/HAD-like"/>
    <property type="match status" value="1"/>
</dbReference>
<dbReference type="SUPFAM" id="SSF56784">
    <property type="entry name" value="HAD-like"/>
    <property type="match status" value="1"/>
</dbReference>
<dbReference type="AlphaFoldDB" id="A0A0H5QHR8"/>
<accession>A0A0H5QHR8</accession>
<feature type="non-terminal residue" evidence="1">
    <location>
        <position position="103"/>
    </location>
</feature>
<dbReference type="GO" id="GO:0140326">
    <property type="term" value="F:ATPase-coupled intramembrane lipid transporter activity"/>
    <property type="evidence" value="ECO:0007669"/>
    <property type="project" value="TreeGrafter"/>
</dbReference>
<dbReference type="GO" id="GO:0006890">
    <property type="term" value="P:retrograde vesicle-mediated transport, Golgi to endoplasmic reticulum"/>
    <property type="evidence" value="ECO:0007669"/>
    <property type="project" value="TreeGrafter"/>
</dbReference>
<dbReference type="GO" id="GO:0045332">
    <property type="term" value="P:phospholipid translocation"/>
    <property type="evidence" value="ECO:0007669"/>
    <property type="project" value="TreeGrafter"/>
</dbReference>
<dbReference type="InterPro" id="IPR036412">
    <property type="entry name" value="HAD-like_sf"/>
</dbReference>
<organism evidence="1">
    <name type="scientific">Spongospora subterranea</name>
    <dbReference type="NCBI Taxonomy" id="70186"/>
    <lineage>
        <taxon>Eukaryota</taxon>
        <taxon>Sar</taxon>
        <taxon>Rhizaria</taxon>
        <taxon>Endomyxa</taxon>
        <taxon>Phytomyxea</taxon>
        <taxon>Plasmodiophorida</taxon>
        <taxon>Plasmodiophoridae</taxon>
        <taxon>Spongospora</taxon>
    </lineage>
</organism>
<dbReference type="GO" id="GO:0005768">
    <property type="term" value="C:endosome"/>
    <property type="evidence" value="ECO:0007669"/>
    <property type="project" value="TreeGrafter"/>
</dbReference>
<dbReference type="GO" id="GO:0005802">
    <property type="term" value="C:trans-Golgi network"/>
    <property type="evidence" value="ECO:0007669"/>
    <property type="project" value="TreeGrafter"/>
</dbReference>
<sequence length="103" mass="11321">SRTLVFGGRILSLEEYEAWSQKYSIARGQLRGRDAAVRAVVQILEINLTLYGVTGVEDKLQPGLSIDMVLLLSCKPCVIGVKTTLETLRNAGIKIWMLTGDKA</sequence>
<evidence type="ECO:0000313" key="1">
    <source>
        <dbReference type="EMBL" id="CRZ01197.1"/>
    </source>
</evidence>
<dbReference type="PANTHER" id="PTHR24092:SF5">
    <property type="entry name" value="PHOSPHOLIPID-TRANSPORTING ATPASE"/>
    <property type="match status" value="1"/>
</dbReference>
<reference evidence="1" key="1">
    <citation type="submission" date="2015-04" db="EMBL/GenBank/DDBJ databases">
        <title>The genome sequence of the plant pathogenic Rhizarian Plasmodiophora brassicae reveals insights in its biotrophic life cycle and the origin of chitin synthesis.</title>
        <authorList>
            <person name="Schwelm A."/>
            <person name="Fogelqvist J."/>
            <person name="Knaust A."/>
            <person name="Julke S."/>
            <person name="Lilja T."/>
            <person name="Dhandapani V."/>
            <person name="Bonilla-Rosso G."/>
            <person name="Karlsson M."/>
            <person name="Shevchenko A."/>
            <person name="Choi S.R."/>
            <person name="Kim H.G."/>
            <person name="Park J.Y."/>
            <person name="Lim Y.P."/>
            <person name="Ludwig-Muller J."/>
            <person name="Dixelius C."/>
        </authorList>
    </citation>
    <scope>NUCLEOTIDE SEQUENCE</scope>
    <source>
        <tissue evidence="1">Potato root galls</tissue>
    </source>
</reference>
<dbReference type="InterPro" id="IPR023214">
    <property type="entry name" value="HAD_sf"/>
</dbReference>
<feature type="non-terminal residue" evidence="1">
    <location>
        <position position="1"/>
    </location>
</feature>
<protein>
    <submittedName>
        <fullName evidence="1">Uncharacterized protein</fullName>
    </submittedName>
</protein>
<name>A0A0H5QHR8_9EUKA</name>
<dbReference type="GO" id="GO:0006897">
    <property type="term" value="P:endocytosis"/>
    <property type="evidence" value="ECO:0007669"/>
    <property type="project" value="TreeGrafter"/>
</dbReference>
<proteinExistence type="predicted"/>
<dbReference type="GO" id="GO:0005886">
    <property type="term" value="C:plasma membrane"/>
    <property type="evidence" value="ECO:0007669"/>
    <property type="project" value="TreeGrafter"/>
</dbReference>
<dbReference type="EMBL" id="HACM01000755">
    <property type="protein sequence ID" value="CRZ01197.1"/>
    <property type="molecule type" value="Transcribed_RNA"/>
</dbReference>
<dbReference type="PANTHER" id="PTHR24092">
    <property type="entry name" value="PROBABLE PHOSPHOLIPID-TRANSPORTING ATPASE"/>
    <property type="match status" value="1"/>
</dbReference>